<dbReference type="InterPro" id="IPR038765">
    <property type="entry name" value="Papain-like_cys_pep_sf"/>
</dbReference>
<reference evidence="7" key="1">
    <citation type="submission" date="2025-08" db="UniProtKB">
        <authorList>
            <consortium name="RefSeq"/>
        </authorList>
    </citation>
    <scope>IDENTIFICATION</scope>
</reference>
<dbReference type="Proteomes" id="UP001652625">
    <property type="component" value="Chromosome 14"/>
</dbReference>
<gene>
    <name evidence="7" type="primary">LOC136091235</name>
</gene>
<evidence type="ECO:0000256" key="2">
    <source>
        <dbReference type="ARBA" id="ARBA00022539"/>
    </source>
</evidence>
<evidence type="ECO:0000256" key="4">
    <source>
        <dbReference type="ARBA" id="ARBA00022723"/>
    </source>
</evidence>
<evidence type="ECO:0000259" key="5">
    <source>
        <dbReference type="PROSITE" id="PS51443"/>
    </source>
</evidence>
<evidence type="ECO:0000313" key="7">
    <source>
        <dbReference type="RefSeq" id="XP_065674514.1"/>
    </source>
</evidence>
<keyword evidence="2" id="KW-0104">Cadmium</keyword>
<dbReference type="InterPro" id="IPR007719">
    <property type="entry name" value="PCS_N"/>
</dbReference>
<organism evidence="6 7">
    <name type="scientific">Hydra vulgaris</name>
    <name type="common">Hydra</name>
    <name type="synonym">Hydra attenuata</name>
    <dbReference type="NCBI Taxonomy" id="6087"/>
    <lineage>
        <taxon>Eukaryota</taxon>
        <taxon>Metazoa</taxon>
        <taxon>Cnidaria</taxon>
        <taxon>Hydrozoa</taxon>
        <taxon>Hydroidolina</taxon>
        <taxon>Anthoathecata</taxon>
        <taxon>Aplanulata</taxon>
        <taxon>Hydridae</taxon>
        <taxon>Hydra</taxon>
    </lineage>
</organism>
<keyword evidence="3" id="KW-0808">Transferase</keyword>
<evidence type="ECO:0000313" key="6">
    <source>
        <dbReference type="Proteomes" id="UP001652625"/>
    </source>
</evidence>
<protein>
    <recommendedName>
        <fullName evidence="1">glutathione gamma-glutamylcysteinyltransferase</fullName>
        <ecNumber evidence="1">2.3.2.15</ecNumber>
    </recommendedName>
</protein>
<dbReference type="InterPro" id="IPR040409">
    <property type="entry name" value="PCS-like"/>
</dbReference>
<evidence type="ECO:0000256" key="3">
    <source>
        <dbReference type="ARBA" id="ARBA00022679"/>
    </source>
</evidence>
<dbReference type="InterPro" id="IPR038156">
    <property type="entry name" value="PCS_N_sf"/>
</dbReference>
<dbReference type="Pfam" id="PF05023">
    <property type="entry name" value="Phytochelatin"/>
    <property type="match status" value="1"/>
</dbReference>
<keyword evidence="6" id="KW-1185">Reference proteome</keyword>
<dbReference type="PANTHER" id="PTHR33447:SF20">
    <property type="entry name" value="GLUTATHIONE GAMMA-GLUTAMYLCYSTEINYLTRANSFERASE"/>
    <property type="match status" value="1"/>
</dbReference>
<sequence>MVSSIIQYSIPKGLIGLHTPYGQKMLCEATIVNKNYTLHELKQIHPTYCGPASLAFLINAIHAISYINLTKELINENDIVFGKQNEFFQHININKTGMTIANMSSLTKLLGLCVHSYYTINQKKDKKKNYDATKLNVMRKEKESDISLVKTVKNARELIIENLRSPLSGVIANFNMSLLGYNIKYGHFSPIAAYHKNEDMFLIMDVWPMSPSAWVKTSLLFKAMATVDYYTNLPYGFLSVKV</sequence>
<evidence type="ECO:0000256" key="1">
    <source>
        <dbReference type="ARBA" id="ARBA00012468"/>
    </source>
</evidence>
<feature type="domain" description="Peptidase C83" evidence="5">
    <location>
        <begin position="1"/>
        <end position="242"/>
    </location>
</feature>
<name>A0ABM4DJ33_HYDVU</name>
<accession>A0ABM4DJ33</accession>
<keyword evidence="4" id="KW-0479">Metal-binding</keyword>
<dbReference type="EC" id="2.3.2.15" evidence="1"/>
<dbReference type="Gene3D" id="3.90.70.30">
    <property type="entry name" value="Phytochelatin synthase, N-terminal domain"/>
    <property type="match status" value="1"/>
</dbReference>
<dbReference type="GeneID" id="136091235"/>
<proteinExistence type="predicted"/>
<dbReference type="PANTHER" id="PTHR33447">
    <property type="entry name" value="GLUTATHIONE GAMMA-GLUTAMYLCYSTEINYLTRANSFERASE"/>
    <property type="match status" value="1"/>
</dbReference>
<dbReference type="RefSeq" id="XP_065674514.1">
    <property type="nucleotide sequence ID" value="XM_065818442.1"/>
</dbReference>
<dbReference type="PROSITE" id="PS51443">
    <property type="entry name" value="PCS"/>
    <property type="match status" value="1"/>
</dbReference>
<dbReference type="SUPFAM" id="SSF54001">
    <property type="entry name" value="Cysteine proteinases"/>
    <property type="match status" value="1"/>
</dbReference>